<reference evidence="2 3" key="1">
    <citation type="submission" date="2024-08" db="EMBL/GenBank/DDBJ databases">
        <authorList>
            <person name="Cucini C."/>
            <person name="Frati F."/>
        </authorList>
    </citation>
    <scope>NUCLEOTIDE SEQUENCE [LARGE SCALE GENOMIC DNA]</scope>
</reference>
<dbReference type="Proteomes" id="UP001642540">
    <property type="component" value="Unassembled WGS sequence"/>
</dbReference>
<evidence type="ECO:0000256" key="1">
    <source>
        <dbReference type="SAM" id="SignalP"/>
    </source>
</evidence>
<dbReference type="EMBL" id="CAXLJM020000076">
    <property type="protein sequence ID" value="CAL8129136.1"/>
    <property type="molecule type" value="Genomic_DNA"/>
</dbReference>
<dbReference type="PROSITE" id="PS51257">
    <property type="entry name" value="PROKAR_LIPOPROTEIN"/>
    <property type="match status" value="1"/>
</dbReference>
<comment type="caution">
    <text evidence="2">The sequence shown here is derived from an EMBL/GenBank/DDBJ whole genome shotgun (WGS) entry which is preliminary data.</text>
</comment>
<accession>A0ABP1RJE6</accession>
<proteinExistence type="predicted"/>
<evidence type="ECO:0000313" key="2">
    <source>
        <dbReference type="EMBL" id="CAL8129136.1"/>
    </source>
</evidence>
<name>A0ABP1RJE6_9HEXA</name>
<sequence length="120" mass="13243">MKLQLFLSVLLVIGCQSYILKQPEYSQNMQELPINTEFLGTPVSQNQPYVVNLKGNPESQYGKTRRNMENSDSLHGTSAAVVSFETFPNGKTKTNLVAKSEIAEKKAMFGALLSFIGLAL</sequence>
<evidence type="ECO:0000313" key="3">
    <source>
        <dbReference type="Proteomes" id="UP001642540"/>
    </source>
</evidence>
<keyword evidence="1" id="KW-0732">Signal</keyword>
<organism evidence="2 3">
    <name type="scientific">Orchesella dallaii</name>
    <dbReference type="NCBI Taxonomy" id="48710"/>
    <lineage>
        <taxon>Eukaryota</taxon>
        <taxon>Metazoa</taxon>
        <taxon>Ecdysozoa</taxon>
        <taxon>Arthropoda</taxon>
        <taxon>Hexapoda</taxon>
        <taxon>Collembola</taxon>
        <taxon>Entomobryomorpha</taxon>
        <taxon>Entomobryoidea</taxon>
        <taxon>Orchesellidae</taxon>
        <taxon>Orchesellinae</taxon>
        <taxon>Orchesella</taxon>
    </lineage>
</organism>
<protein>
    <submittedName>
        <fullName evidence="2">Uncharacterized protein</fullName>
    </submittedName>
</protein>
<feature type="chain" id="PRO_5045906542" evidence="1">
    <location>
        <begin position="18"/>
        <end position="120"/>
    </location>
</feature>
<feature type="signal peptide" evidence="1">
    <location>
        <begin position="1"/>
        <end position="17"/>
    </location>
</feature>
<keyword evidence="3" id="KW-1185">Reference proteome</keyword>
<gene>
    <name evidence="2" type="ORF">ODALV1_LOCUS22895</name>
</gene>